<keyword evidence="10" id="KW-1003">Cell membrane</keyword>
<feature type="transmembrane region" description="Helical" evidence="10">
    <location>
        <begin position="364"/>
        <end position="382"/>
    </location>
</feature>
<dbReference type="GO" id="GO:0006605">
    <property type="term" value="P:protein targeting"/>
    <property type="evidence" value="ECO:0007669"/>
    <property type="project" value="UniProtKB-UniRule"/>
</dbReference>
<evidence type="ECO:0000256" key="5">
    <source>
        <dbReference type="ARBA" id="ARBA00022927"/>
    </source>
</evidence>
<sequence>MEKITSLLSLYIEGFKTPLLRKKILFTIGILLFFRLIAHIPVPGVDLGLLKNFFAQNQLLSLLDIFSGGTLANFSIAALGLNPYINASVMLQLFQLVIPKLEELSKEGEYGRAKINQYIRMATIPLALVQSIGMYGILRSQNIIPNLSPLTVVALVVSMVAGTMIMIFLGELINNYGVGNGISMLIFAGIVARLPVEFVQTISISDFSNPQNVFNLGIFLVVILALIYGIVMIEEAVLRVPINYAKRGQKTYLPIKVDTAGVMPIIFAVSLATVPSLIGQYLSRVPQPAIASIAGSIGALFRPSSFPYILLYFFLVLGFTYFYTSVVFKPKDVAEELRKSGGFIPGIRPGISTEKRLKYLLDRVIIIGAVFLGVIAVLPSIVQNFTGISTLTIGGTSVLIAVSVIIELTRKIENVVQMYHYEKLTY</sequence>
<keyword evidence="4 10" id="KW-0812">Transmembrane</keyword>
<dbReference type="PROSITE" id="PS00755">
    <property type="entry name" value="SECY_1"/>
    <property type="match status" value="1"/>
</dbReference>
<evidence type="ECO:0000256" key="3">
    <source>
        <dbReference type="ARBA" id="ARBA00022448"/>
    </source>
</evidence>
<dbReference type="HAMAP" id="MF_01465">
    <property type="entry name" value="SecY"/>
    <property type="match status" value="1"/>
</dbReference>
<comment type="subcellular location">
    <subcellularLocation>
        <location evidence="10">Cell membrane</location>
        <topology evidence="10">Multi-pass membrane protein</topology>
    </subcellularLocation>
    <subcellularLocation>
        <location evidence="1">Membrane</location>
        <topology evidence="1">Multi-pass membrane protein</topology>
    </subcellularLocation>
</comment>
<feature type="transmembrane region" description="Helical" evidence="10">
    <location>
        <begin position="150"/>
        <end position="169"/>
    </location>
</feature>
<reference evidence="12 13" key="1">
    <citation type="journal article" date="2015" name="Nature">
        <title>rRNA introns, odd ribosomes, and small enigmatic genomes across a large radiation of phyla.</title>
        <authorList>
            <person name="Brown C.T."/>
            <person name="Hug L.A."/>
            <person name="Thomas B.C."/>
            <person name="Sharon I."/>
            <person name="Castelle C.J."/>
            <person name="Singh A."/>
            <person name="Wilkins M.J."/>
            <person name="Williams K.H."/>
            <person name="Banfield J.F."/>
        </authorList>
    </citation>
    <scope>NUCLEOTIDE SEQUENCE [LARGE SCALE GENOMIC DNA]</scope>
</reference>
<comment type="subunit">
    <text evidence="10">Component of the Sec protein translocase complex. Heterotrimer consisting of SecY, SecE and SecG subunits. The heterotrimers can form oligomers, although 1 heterotrimer is thought to be able to translocate proteins. Interacts with the ribosome. Interacts with SecDF, and other proteins may be involved. Interacts with SecA.</text>
</comment>
<dbReference type="NCBIfam" id="TIGR00967">
    <property type="entry name" value="3a0501s007"/>
    <property type="match status" value="1"/>
</dbReference>
<dbReference type="InterPro" id="IPR002208">
    <property type="entry name" value="SecY/SEC61-alpha"/>
</dbReference>
<feature type="transmembrane region" description="Helical" evidence="10">
    <location>
        <begin position="216"/>
        <end position="238"/>
    </location>
</feature>
<evidence type="ECO:0000256" key="11">
    <source>
        <dbReference type="RuleBase" id="RU004349"/>
    </source>
</evidence>
<dbReference type="GO" id="GO:0065002">
    <property type="term" value="P:intracellular protein transmembrane transport"/>
    <property type="evidence" value="ECO:0007669"/>
    <property type="project" value="UniProtKB-UniRule"/>
</dbReference>
<evidence type="ECO:0000256" key="7">
    <source>
        <dbReference type="ARBA" id="ARBA00023010"/>
    </source>
</evidence>
<dbReference type="AlphaFoldDB" id="A0A0G0LK73"/>
<keyword evidence="6 10" id="KW-1133">Transmembrane helix</keyword>
<evidence type="ECO:0000256" key="1">
    <source>
        <dbReference type="ARBA" id="ARBA00004141"/>
    </source>
</evidence>
<keyword evidence="8 10" id="KW-0472">Membrane</keyword>
<evidence type="ECO:0000256" key="10">
    <source>
        <dbReference type="HAMAP-Rule" id="MF_01465"/>
    </source>
</evidence>
<comment type="similarity">
    <text evidence="2 10 11">Belongs to the SecY/SEC61-alpha family.</text>
</comment>
<dbReference type="SUPFAM" id="SSF103491">
    <property type="entry name" value="Preprotein translocase SecY subunit"/>
    <property type="match status" value="1"/>
</dbReference>
<dbReference type="Pfam" id="PF00344">
    <property type="entry name" value="SecY"/>
    <property type="match status" value="1"/>
</dbReference>
<accession>A0A0G0LK73</accession>
<feature type="transmembrane region" description="Helical" evidence="10">
    <location>
        <begin position="24"/>
        <end position="42"/>
    </location>
</feature>
<keyword evidence="3 10" id="KW-0813">Transport</keyword>
<evidence type="ECO:0000256" key="6">
    <source>
        <dbReference type="ARBA" id="ARBA00022989"/>
    </source>
</evidence>
<evidence type="ECO:0000256" key="8">
    <source>
        <dbReference type="ARBA" id="ARBA00023136"/>
    </source>
</evidence>
<dbReference type="Gene3D" id="1.10.3370.10">
    <property type="entry name" value="SecY subunit domain"/>
    <property type="match status" value="1"/>
</dbReference>
<dbReference type="PANTHER" id="PTHR10906">
    <property type="entry name" value="SECY/SEC61-ALPHA FAMILY MEMBER"/>
    <property type="match status" value="1"/>
</dbReference>
<evidence type="ECO:0000256" key="2">
    <source>
        <dbReference type="ARBA" id="ARBA00005751"/>
    </source>
</evidence>
<comment type="function">
    <text evidence="10">The central subunit of the protein translocation channel SecYEG. Consists of two halves formed by TMs 1-5 and 6-10. These two domains form a lateral gate at the front which open onto the bilayer between TMs 2 and 7, and are clamped together by SecE at the back. The channel is closed by both a pore ring composed of hydrophobic SecY resides and a short helix (helix 2A) on the extracellular side of the membrane which forms a plug. The plug probably moves laterally to allow the channel to open. The ring and the pore may move independently.</text>
</comment>
<evidence type="ECO:0000313" key="12">
    <source>
        <dbReference type="EMBL" id="KKQ91427.1"/>
    </source>
</evidence>
<comment type="caution">
    <text evidence="12">The sequence shown here is derived from an EMBL/GenBank/DDBJ whole genome shotgun (WGS) entry which is preliminary data.</text>
</comment>
<feature type="transmembrane region" description="Helical" evidence="10">
    <location>
        <begin position="118"/>
        <end position="138"/>
    </location>
</feature>
<evidence type="ECO:0000313" key="13">
    <source>
        <dbReference type="Proteomes" id="UP000033841"/>
    </source>
</evidence>
<organism evidence="12 13">
    <name type="scientific">Candidatus Shapirobacteria bacterium GW2011_GWE1_38_92</name>
    <dbReference type="NCBI Taxonomy" id="1618489"/>
    <lineage>
        <taxon>Bacteria</taxon>
        <taxon>Candidatus Shapironibacteriota</taxon>
    </lineage>
</organism>
<gene>
    <name evidence="10" type="primary">secY</name>
    <name evidence="12" type="ORF">UT14_C0012G0001</name>
</gene>
<dbReference type="InterPro" id="IPR026593">
    <property type="entry name" value="SecY"/>
</dbReference>
<feature type="transmembrane region" description="Helical" evidence="10">
    <location>
        <begin position="176"/>
        <end position="196"/>
    </location>
</feature>
<evidence type="ECO:0000256" key="4">
    <source>
        <dbReference type="ARBA" id="ARBA00022692"/>
    </source>
</evidence>
<dbReference type="InterPro" id="IPR023201">
    <property type="entry name" value="SecY_dom_sf"/>
</dbReference>
<dbReference type="PIRSF" id="PIRSF004557">
    <property type="entry name" value="SecY"/>
    <property type="match status" value="1"/>
</dbReference>
<dbReference type="PATRIC" id="fig|1618489.3.peg.238"/>
<name>A0A0G0LK73_9BACT</name>
<dbReference type="GO" id="GO:0005886">
    <property type="term" value="C:plasma membrane"/>
    <property type="evidence" value="ECO:0007669"/>
    <property type="project" value="UniProtKB-SubCell"/>
</dbReference>
<keyword evidence="7 10" id="KW-0811">Translocation</keyword>
<feature type="transmembrane region" description="Helical" evidence="10">
    <location>
        <begin position="62"/>
        <end position="85"/>
    </location>
</feature>
<feature type="transmembrane region" description="Helical" evidence="10">
    <location>
        <begin position="259"/>
        <end position="278"/>
    </location>
</feature>
<feature type="transmembrane region" description="Helical" evidence="10">
    <location>
        <begin position="309"/>
        <end position="328"/>
    </location>
</feature>
<protein>
    <recommendedName>
        <fullName evidence="9 10">Protein translocase subunit SecY</fullName>
    </recommendedName>
</protein>
<feature type="transmembrane region" description="Helical" evidence="10">
    <location>
        <begin position="388"/>
        <end position="408"/>
    </location>
</feature>
<dbReference type="FunFam" id="1.10.3370.10:FF:000001">
    <property type="entry name" value="Preprotein translocase subunit SecY"/>
    <property type="match status" value="1"/>
</dbReference>
<dbReference type="PRINTS" id="PR00303">
    <property type="entry name" value="SECYTRNLCASE"/>
</dbReference>
<dbReference type="InterPro" id="IPR030659">
    <property type="entry name" value="SecY_CS"/>
</dbReference>
<proteinExistence type="inferred from homology"/>
<evidence type="ECO:0000256" key="9">
    <source>
        <dbReference type="ARBA" id="ARBA00039733"/>
    </source>
</evidence>
<dbReference type="EMBL" id="LBVR01000012">
    <property type="protein sequence ID" value="KKQ91427.1"/>
    <property type="molecule type" value="Genomic_DNA"/>
</dbReference>
<dbReference type="GO" id="GO:0043952">
    <property type="term" value="P:protein transport by the Sec complex"/>
    <property type="evidence" value="ECO:0007669"/>
    <property type="project" value="UniProtKB-UniRule"/>
</dbReference>
<dbReference type="Proteomes" id="UP000033841">
    <property type="component" value="Unassembled WGS sequence"/>
</dbReference>
<keyword evidence="5 10" id="KW-0653">Protein transport</keyword>